<proteinExistence type="predicted"/>
<dbReference type="Pfam" id="PF03692">
    <property type="entry name" value="CxxCxxCC"/>
    <property type="match status" value="1"/>
</dbReference>
<dbReference type="PANTHER" id="PTHR35866:SF1">
    <property type="entry name" value="YKGJ FAMILY CYSTEINE CLUSTER PROTEIN"/>
    <property type="match status" value="1"/>
</dbReference>
<dbReference type="InterPro" id="IPR005358">
    <property type="entry name" value="Puta_zinc/iron-chelating_dom"/>
</dbReference>
<organism evidence="1 2">
    <name type="scientific">Faecalibacterium gallinarum</name>
    <dbReference type="NCBI Taxonomy" id="2903556"/>
    <lineage>
        <taxon>Bacteria</taxon>
        <taxon>Bacillati</taxon>
        <taxon>Bacillota</taxon>
        <taxon>Clostridia</taxon>
        <taxon>Eubacteriales</taxon>
        <taxon>Oscillospiraceae</taxon>
        <taxon>Faecalibacterium</taxon>
    </lineage>
</organism>
<protein>
    <recommendedName>
        <fullName evidence="3">YkgJ family cysteine cluster protein</fullName>
    </recommendedName>
</protein>
<dbReference type="EMBL" id="BQKV01000039">
    <property type="protein sequence ID" value="GJN64655.1"/>
    <property type="molecule type" value="Genomic_DNA"/>
</dbReference>
<evidence type="ECO:0000313" key="2">
    <source>
        <dbReference type="Proteomes" id="UP001055185"/>
    </source>
</evidence>
<dbReference type="Proteomes" id="UP001055185">
    <property type="component" value="Unassembled WGS sequence"/>
</dbReference>
<reference evidence="1" key="1">
    <citation type="journal article" date="2022" name="Int. J. Syst. Evol. Microbiol.">
        <title>Genome-based, phenotypic and chemotaxonomic classification of Faecalibacterium strains: proposal of three novel species Faecalibacterium duncaniae sp. nov., Faecalibacterium hattorii sp. nov. and Faecalibacterium gallinarum sp. nov. .</title>
        <authorList>
            <person name="Sakamoto M."/>
            <person name="Sakurai N."/>
            <person name="Tanno H."/>
            <person name="Iino T."/>
            <person name="Ohkuma M."/>
            <person name="Endo A."/>
        </authorList>
    </citation>
    <scope>NUCLEOTIDE SEQUENCE</scope>
    <source>
        <strain evidence="1">JCM 17207</strain>
    </source>
</reference>
<dbReference type="AlphaFoldDB" id="A0AA37IYK8"/>
<evidence type="ECO:0000313" key="1">
    <source>
        <dbReference type="EMBL" id="GJN64655.1"/>
    </source>
</evidence>
<accession>A0AA37IYK8</accession>
<sequence length="245" mass="28159">MIKDSQVDLCGAVDFARDESMPDLTRDQLFSFACKGCGDCCRGREDIVLSGYDLYQIAKRLNLPPWIVASSFCRNYIGKESLLPVLRLAPRKDAGNNCPFLYQNRCSIHDAKPLACALYPLAQEISAEGRVSYFLQPVNCGGKVFQVRVRDYLALYSIDARESEDVTWALTCMKLERRAEQWQASFEPVLLRRLYQKLTDALYCSYELEKPFRAQLEGNLAWFEEQLKRLEQMQIHRSTIKKTDG</sequence>
<comment type="caution">
    <text evidence="1">The sequence shown here is derived from an EMBL/GenBank/DDBJ whole genome shotgun (WGS) entry which is preliminary data.</text>
</comment>
<gene>
    <name evidence="1" type="ORF">JCM17207_12800</name>
</gene>
<keyword evidence="2" id="KW-1185">Reference proteome</keyword>
<evidence type="ECO:0008006" key="3">
    <source>
        <dbReference type="Google" id="ProtNLM"/>
    </source>
</evidence>
<name>A0AA37IYK8_9FIRM</name>
<dbReference type="PANTHER" id="PTHR35866">
    <property type="entry name" value="PUTATIVE-RELATED"/>
    <property type="match status" value="1"/>
</dbReference>